<sequence>VNVAKENGFRGVVCNICASGTDVEIPLFIKKNERKMIIEELKRVKTLYPNDFLLSKRMIKWYENPDHRGSCYWGDEVLHFDVSWNRRRCFGNNADCSNCGCLAGSMQNPLKRVLSPREMMKLV</sequence>
<organism evidence="1">
    <name type="scientific">marine sediment metagenome</name>
    <dbReference type="NCBI Taxonomy" id="412755"/>
    <lineage>
        <taxon>unclassified sequences</taxon>
        <taxon>metagenomes</taxon>
        <taxon>ecological metagenomes</taxon>
    </lineage>
</organism>
<dbReference type="EMBL" id="BARS01047751">
    <property type="protein sequence ID" value="GAG29457.1"/>
    <property type="molecule type" value="Genomic_DNA"/>
</dbReference>
<dbReference type="AlphaFoldDB" id="X0X235"/>
<accession>X0X235</accession>
<comment type="caution">
    <text evidence="1">The sequence shown here is derived from an EMBL/GenBank/DDBJ whole genome shotgun (WGS) entry which is preliminary data.</text>
</comment>
<proteinExistence type="predicted"/>
<protein>
    <submittedName>
        <fullName evidence="1">Uncharacterized protein</fullName>
    </submittedName>
</protein>
<gene>
    <name evidence="1" type="ORF">S01H1_71684</name>
</gene>
<name>X0X235_9ZZZZ</name>
<feature type="non-terminal residue" evidence="1">
    <location>
        <position position="1"/>
    </location>
</feature>
<evidence type="ECO:0000313" key="1">
    <source>
        <dbReference type="EMBL" id="GAG29457.1"/>
    </source>
</evidence>
<reference evidence="1" key="1">
    <citation type="journal article" date="2014" name="Front. Microbiol.">
        <title>High frequency of phylogenetically diverse reductive dehalogenase-homologous genes in deep subseafloor sedimentary metagenomes.</title>
        <authorList>
            <person name="Kawai M."/>
            <person name="Futagami T."/>
            <person name="Toyoda A."/>
            <person name="Takaki Y."/>
            <person name="Nishi S."/>
            <person name="Hori S."/>
            <person name="Arai W."/>
            <person name="Tsubouchi T."/>
            <person name="Morono Y."/>
            <person name="Uchiyama I."/>
            <person name="Ito T."/>
            <person name="Fujiyama A."/>
            <person name="Inagaki F."/>
            <person name="Takami H."/>
        </authorList>
    </citation>
    <scope>NUCLEOTIDE SEQUENCE</scope>
    <source>
        <strain evidence="1">Expedition CK06-06</strain>
    </source>
</reference>